<organism evidence="7 8">
    <name type="scientific">Caballeronia zhejiangensis</name>
    <dbReference type="NCBI Taxonomy" id="871203"/>
    <lineage>
        <taxon>Bacteria</taxon>
        <taxon>Pseudomonadati</taxon>
        <taxon>Pseudomonadota</taxon>
        <taxon>Betaproteobacteria</taxon>
        <taxon>Burkholderiales</taxon>
        <taxon>Burkholderiaceae</taxon>
        <taxon>Caballeronia</taxon>
    </lineage>
</organism>
<dbReference type="InterPro" id="IPR034718">
    <property type="entry name" value="RlpA"/>
</dbReference>
<feature type="region of interest" description="Disordered" evidence="5">
    <location>
        <begin position="1"/>
        <end position="48"/>
    </location>
</feature>
<dbReference type="Gene3D" id="2.40.40.10">
    <property type="entry name" value="RlpA-like domain"/>
    <property type="match status" value="1"/>
</dbReference>
<reference evidence="7 8" key="1">
    <citation type="submission" date="2014-03" db="EMBL/GenBank/DDBJ databases">
        <title>Draft Genome Sequences of Four Burkholderia Strains.</title>
        <authorList>
            <person name="Liu X.Y."/>
            <person name="Li C.X."/>
            <person name="Xu J.H."/>
        </authorList>
    </citation>
    <scope>NUCLEOTIDE SEQUENCE [LARGE SCALE GENOMIC DNA]</scope>
    <source>
        <strain evidence="7 8">OP-1</strain>
    </source>
</reference>
<keyword evidence="8" id="KW-1185">Reference proteome</keyword>
<evidence type="ECO:0000313" key="8">
    <source>
        <dbReference type="Proteomes" id="UP000027451"/>
    </source>
</evidence>
<sequence>MSTCLSSAYAAHETASPNHHRHHAKAKSAHASGIDRSGKPRKGEASYYGRKFYKKKMADGTHMDPQSNAAASKTLPLGTKARVTNLENGNSDVVEIKDRGPYAKNRIVDVSPKTADKLGIKKDGTAPVEVKPIEVPQAETK</sequence>
<name>A0A656QU93_9BURK</name>
<dbReference type="GO" id="GO:0000270">
    <property type="term" value="P:peptidoglycan metabolic process"/>
    <property type="evidence" value="ECO:0007669"/>
    <property type="project" value="UniProtKB-UniRule"/>
</dbReference>
<dbReference type="CDD" id="cd22268">
    <property type="entry name" value="DPBB_RlpA-like"/>
    <property type="match status" value="1"/>
</dbReference>
<protein>
    <recommendedName>
        <fullName evidence="3">Endolytic peptidoglycan transglycosylase RlpA</fullName>
        <ecNumber evidence="3">4.2.2.-</ecNumber>
    </recommendedName>
</protein>
<proteinExistence type="inferred from homology"/>
<dbReference type="AlphaFoldDB" id="A0A656QU93"/>
<dbReference type="Proteomes" id="UP000027451">
    <property type="component" value="Unassembled WGS sequence"/>
</dbReference>
<dbReference type="NCBIfam" id="TIGR00413">
    <property type="entry name" value="rlpA"/>
    <property type="match status" value="1"/>
</dbReference>
<evidence type="ECO:0000256" key="3">
    <source>
        <dbReference type="HAMAP-Rule" id="MF_02071"/>
    </source>
</evidence>
<feature type="compositionally biased region" description="Basic residues" evidence="5">
    <location>
        <begin position="18"/>
        <end position="28"/>
    </location>
</feature>
<dbReference type="InterPro" id="IPR036908">
    <property type="entry name" value="RlpA-like_sf"/>
</dbReference>
<evidence type="ECO:0000313" key="7">
    <source>
        <dbReference type="EMBL" id="KDR34163.1"/>
    </source>
</evidence>
<dbReference type="GO" id="GO:0071555">
    <property type="term" value="P:cell wall organization"/>
    <property type="evidence" value="ECO:0007669"/>
    <property type="project" value="UniProtKB-KW"/>
</dbReference>
<comment type="caution">
    <text evidence="7">The sequence shown here is derived from an EMBL/GenBank/DDBJ whole genome shotgun (WGS) entry which is preliminary data.</text>
</comment>
<keyword evidence="1 3" id="KW-0456">Lyase</keyword>
<dbReference type="HAMAP" id="MF_02071">
    <property type="entry name" value="RlpA"/>
    <property type="match status" value="1"/>
</dbReference>
<evidence type="ECO:0000256" key="2">
    <source>
        <dbReference type="ARBA" id="ARBA00023316"/>
    </source>
</evidence>
<dbReference type="SUPFAM" id="SSF50685">
    <property type="entry name" value="Barwin-like endoglucanases"/>
    <property type="match status" value="1"/>
</dbReference>
<dbReference type="EMBL" id="JFHD01000001">
    <property type="protein sequence ID" value="KDR34163.1"/>
    <property type="molecule type" value="Genomic_DNA"/>
</dbReference>
<evidence type="ECO:0000256" key="5">
    <source>
        <dbReference type="SAM" id="MobiDB-lite"/>
    </source>
</evidence>
<gene>
    <name evidence="3" type="primary">rlpA</name>
    <name evidence="7" type="ORF">BG60_03160</name>
</gene>
<feature type="domain" description="RlpA-like protein double-psi beta-barrel" evidence="6">
    <location>
        <begin position="43"/>
        <end position="130"/>
    </location>
</feature>
<dbReference type="PANTHER" id="PTHR34183">
    <property type="entry name" value="ENDOLYTIC PEPTIDOGLYCAN TRANSGLYCOSYLASE RLPA"/>
    <property type="match status" value="1"/>
</dbReference>
<dbReference type="GO" id="GO:0008932">
    <property type="term" value="F:lytic endotransglycosylase activity"/>
    <property type="evidence" value="ECO:0007669"/>
    <property type="project" value="UniProtKB-UniRule"/>
</dbReference>
<evidence type="ECO:0000259" key="6">
    <source>
        <dbReference type="Pfam" id="PF03330"/>
    </source>
</evidence>
<dbReference type="Pfam" id="PF03330">
    <property type="entry name" value="DPBB_1"/>
    <property type="match status" value="1"/>
</dbReference>
<keyword evidence="2 3" id="KW-0961">Cell wall biogenesis/degradation</keyword>
<evidence type="ECO:0000256" key="1">
    <source>
        <dbReference type="ARBA" id="ARBA00023239"/>
    </source>
</evidence>
<comment type="similarity">
    <text evidence="3 4">Belongs to the RlpA family.</text>
</comment>
<dbReference type="OrthoDB" id="9779128at2"/>
<comment type="function">
    <text evidence="3">Lytic transglycosylase with a strong preference for naked glycan strands that lack stem peptides.</text>
</comment>
<dbReference type="PANTHER" id="PTHR34183:SF8">
    <property type="entry name" value="ENDOLYTIC PEPTIDOGLYCAN TRANSGLYCOSYLASE RLPA-RELATED"/>
    <property type="match status" value="1"/>
</dbReference>
<dbReference type="EC" id="4.2.2.-" evidence="3"/>
<dbReference type="InterPro" id="IPR009009">
    <property type="entry name" value="RlpA-like_DPBB"/>
</dbReference>
<dbReference type="InterPro" id="IPR012997">
    <property type="entry name" value="RplA"/>
</dbReference>
<accession>A0A656QU93</accession>
<evidence type="ECO:0000256" key="4">
    <source>
        <dbReference type="RuleBase" id="RU003495"/>
    </source>
</evidence>